<accession>A0ACB8RTB3</accession>
<reference evidence="1" key="2">
    <citation type="journal article" date="2022" name="New Phytol.">
        <title>Evolutionary transition to the ectomycorrhizal habit in the genomes of a hyperdiverse lineage of mushroom-forming fungi.</title>
        <authorList>
            <person name="Looney B."/>
            <person name="Miyauchi S."/>
            <person name="Morin E."/>
            <person name="Drula E."/>
            <person name="Courty P.E."/>
            <person name="Kohler A."/>
            <person name="Kuo A."/>
            <person name="LaButti K."/>
            <person name="Pangilinan J."/>
            <person name="Lipzen A."/>
            <person name="Riley R."/>
            <person name="Andreopoulos W."/>
            <person name="He G."/>
            <person name="Johnson J."/>
            <person name="Nolan M."/>
            <person name="Tritt A."/>
            <person name="Barry K.W."/>
            <person name="Grigoriev I.V."/>
            <person name="Nagy L.G."/>
            <person name="Hibbett D."/>
            <person name="Henrissat B."/>
            <person name="Matheny P.B."/>
            <person name="Labbe J."/>
            <person name="Martin F.M."/>
        </authorList>
    </citation>
    <scope>NUCLEOTIDE SEQUENCE</scope>
    <source>
        <strain evidence="1">FP105234-sp</strain>
    </source>
</reference>
<dbReference type="EMBL" id="MU275916">
    <property type="protein sequence ID" value="KAI0046830.1"/>
    <property type="molecule type" value="Genomic_DNA"/>
</dbReference>
<evidence type="ECO:0000313" key="1">
    <source>
        <dbReference type="EMBL" id="KAI0046830.1"/>
    </source>
</evidence>
<evidence type="ECO:0000313" key="2">
    <source>
        <dbReference type="Proteomes" id="UP000814033"/>
    </source>
</evidence>
<protein>
    <submittedName>
        <fullName evidence="1">Uncharacterized protein</fullName>
    </submittedName>
</protein>
<reference evidence="1" key="1">
    <citation type="submission" date="2021-02" db="EMBL/GenBank/DDBJ databases">
        <authorList>
            <consortium name="DOE Joint Genome Institute"/>
            <person name="Ahrendt S."/>
            <person name="Looney B.P."/>
            <person name="Miyauchi S."/>
            <person name="Morin E."/>
            <person name="Drula E."/>
            <person name="Courty P.E."/>
            <person name="Chicoki N."/>
            <person name="Fauchery L."/>
            <person name="Kohler A."/>
            <person name="Kuo A."/>
            <person name="Labutti K."/>
            <person name="Pangilinan J."/>
            <person name="Lipzen A."/>
            <person name="Riley R."/>
            <person name="Andreopoulos W."/>
            <person name="He G."/>
            <person name="Johnson J."/>
            <person name="Barry K.W."/>
            <person name="Grigoriev I.V."/>
            <person name="Nagy L."/>
            <person name="Hibbett D."/>
            <person name="Henrissat B."/>
            <person name="Matheny P.B."/>
            <person name="Labbe J."/>
            <person name="Martin F."/>
        </authorList>
    </citation>
    <scope>NUCLEOTIDE SEQUENCE</scope>
    <source>
        <strain evidence="1">FP105234-sp</strain>
    </source>
</reference>
<gene>
    <name evidence="1" type="ORF">FA95DRAFT_1310911</name>
</gene>
<sequence length="278" mass="31675">MSACSSRRLMLDRKRRGRPLTCILFPRHGCHQWRHRTIHRFRVGPSRTSLFRQDFARYTRWRPPSPTSCSLAASILLHCAKSGSLSIRIRACHRPHLACLMERKPISNLGVLVQDAVHGYVPRISTSLSLRHPLRPRSSSSLLLFDLFKLLRMLRMHYETGGWLLPHRKPIYIPLLFPSTSSCSQGAHDYSAHYRQEACVGTPGVRDGSDKWAGRGSDVSRERRVVASRQGARRNGRRRLSRMHTRGKSGAPVPALCTLRKEIAPQRPLASMPEMCFD</sequence>
<organism evidence="1 2">
    <name type="scientific">Auriscalpium vulgare</name>
    <dbReference type="NCBI Taxonomy" id="40419"/>
    <lineage>
        <taxon>Eukaryota</taxon>
        <taxon>Fungi</taxon>
        <taxon>Dikarya</taxon>
        <taxon>Basidiomycota</taxon>
        <taxon>Agaricomycotina</taxon>
        <taxon>Agaricomycetes</taxon>
        <taxon>Russulales</taxon>
        <taxon>Auriscalpiaceae</taxon>
        <taxon>Auriscalpium</taxon>
    </lineage>
</organism>
<comment type="caution">
    <text evidence="1">The sequence shown here is derived from an EMBL/GenBank/DDBJ whole genome shotgun (WGS) entry which is preliminary data.</text>
</comment>
<proteinExistence type="predicted"/>
<keyword evidence="2" id="KW-1185">Reference proteome</keyword>
<dbReference type="Proteomes" id="UP000814033">
    <property type="component" value="Unassembled WGS sequence"/>
</dbReference>
<name>A0ACB8RTB3_9AGAM</name>